<evidence type="ECO:0000313" key="5">
    <source>
        <dbReference type="EMBL" id="MCK0538812.1"/>
    </source>
</evidence>
<dbReference type="InterPro" id="IPR007448">
    <property type="entry name" value="Sigma70_reg_Rsd_AlgQ"/>
</dbReference>
<keyword evidence="6" id="KW-1185">Reference proteome</keyword>
<evidence type="ECO:0000256" key="1">
    <source>
        <dbReference type="ARBA" id="ARBA00023015"/>
    </source>
</evidence>
<accession>A0ABT0EB11</accession>
<evidence type="ECO:0000256" key="3">
    <source>
        <dbReference type="RuleBase" id="RU004409"/>
    </source>
</evidence>
<dbReference type="Gene3D" id="1.20.120.1370">
    <property type="entry name" value="Regulator of RNA polymerase sigma(70) subunit, domain 4"/>
    <property type="match status" value="1"/>
</dbReference>
<dbReference type="InterPro" id="IPR038309">
    <property type="entry name" value="Rsd/AlgQ_sf"/>
</dbReference>
<sequence>MAPLTLAPHAPRQRTEVLVQTWLKERQQLLAQLCALPDTHTGEDESPALRAHIQTLCQTLMDYISAGYFEVYRELASEARRDGQHPAWIESVLRQLDASTDAALAFNDHYDQTIRQQRPLAEMPRKIAALLEQLEQRFSLEDQLILSVHLQGRQPPPPSAPPLRAMTH</sequence>
<comment type="similarity">
    <text evidence="3">Belongs to the Rsd/AlgQ family.</text>
</comment>
<dbReference type="RefSeq" id="WP_246953788.1">
    <property type="nucleotide sequence ID" value="NZ_JALKII010000015.1"/>
</dbReference>
<comment type="caution">
    <text evidence="5">The sequence shown here is derived from an EMBL/GenBank/DDBJ whole genome shotgun (WGS) entry which is preliminary data.</text>
</comment>
<protein>
    <submittedName>
        <fullName evidence="5">Rsd/AlgQ family anti-sigma factor</fullName>
    </submittedName>
</protein>
<proteinExistence type="inferred from homology"/>
<reference evidence="5" key="1">
    <citation type="submission" date="2022-04" db="EMBL/GenBank/DDBJ databases">
        <title>Alcanivorax sp. CY1518 draft genome sequence.</title>
        <authorList>
            <person name="Zhao G."/>
            <person name="An M."/>
        </authorList>
    </citation>
    <scope>NUCLEOTIDE SEQUENCE</scope>
    <source>
        <strain evidence="5">CY1518</strain>
    </source>
</reference>
<evidence type="ECO:0000313" key="6">
    <source>
        <dbReference type="Proteomes" id="UP001165524"/>
    </source>
</evidence>
<dbReference type="Proteomes" id="UP001165524">
    <property type="component" value="Unassembled WGS sequence"/>
</dbReference>
<dbReference type="Pfam" id="PF04353">
    <property type="entry name" value="Rsd_AlgQ"/>
    <property type="match status" value="1"/>
</dbReference>
<keyword evidence="2 3" id="KW-0804">Transcription</keyword>
<keyword evidence="1 3" id="KW-0805">Transcription regulation</keyword>
<name>A0ABT0EB11_9GAMM</name>
<organism evidence="5 6">
    <name type="scientific">Alcanivorax quisquiliarum</name>
    <dbReference type="NCBI Taxonomy" id="2933565"/>
    <lineage>
        <taxon>Bacteria</taxon>
        <taxon>Pseudomonadati</taxon>
        <taxon>Pseudomonadota</taxon>
        <taxon>Gammaproteobacteria</taxon>
        <taxon>Oceanospirillales</taxon>
        <taxon>Alcanivoracaceae</taxon>
        <taxon>Alcanivorax</taxon>
    </lineage>
</organism>
<dbReference type="EMBL" id="JALKII010000015">
    <property type="protein sequence ID" value="MCK0538812.1"/>
    <property type="molecule type" value="Genomic_DNA"/>
</dbReference>
<feature type="region of interest" description="Disordered" evidence="4">
    <location>
        <begin position="149"/>
        <end position="168"/>
    </location>
</feature>
<evidence type="ECO:0000256" key="2">
    <source>
        <dbReference type="ARBA" id="ARBA00023163"/>
    </source>
</evidence>
<evidence type="ECO:0000256" key="4">
    <source>
        <dbReference type="SAM" id="MobiDB-lite"/>
    </source>
</evidence>
<gene>
    <name evidence="5" type="ORF">MU846_13940</name>
</gene>